<keyword evidence="3" id="KW-1185">Reference proteome</keyword>
<dbReference type="PANTHER" id="PTHR24416">
    <property type="entry name" value="TYROSINE-PROTEIN KINASE RECEPTOR"/>
    <property type="match status" value="1"/>
</dbReference>
<keyword evidence="1" id="KW-1133">Transmembrane helix</keyword>
<organism evidence="3 4">
    <name type="scientific">Setaria digitata</name>
    <dbReference type="NCBI Taxonomy" id="48799"/>
    <lineage>
        <taxon>Eukaryota</taxon>
        <taxon>Metazoa</taxon>
        <taxon>Ecdysozoa</taxon>
        <taxon>Nematoda</taxon>
        <taxon>Chromadorea</taxon>
        <taxon>Rhabditida</taxon>
        <taxon>Spirurina</taxon>
        <taxon>Spiruromorpha</taxon>
        <taxon>Filarioidea</taxon>
        <taxon>Setariidae</taxon>
        <taxon>Setaria</taxon>
    </lineage>
</organism>
<dbReference type="GO" id="GO:0005524">
    <property type="term" value="F:ATP binding"/>
    <property type="evidence" value="ECO:0007669"/>
    <property type="project" value="InterPro"/>
</dbReference>
<dbReference type="Proteomes" id="UP000887581">
    <property type="component" value="Unplaced"/>
</dbReference>
<accession>A0A915PSE8</accession>
<dbReference type="InterPro" id="IPR008266">
    <property type="entry name" value="Tyr_kinase_AS"/>
</dbReference>
<name>A0A915PSE8_9BILA</name>
<dbReference type="SMART" id="SM00219">
    <property type="entry name" value="TyrKc"/>
    <property type="match status" value="1"/>
</dbReference>
<feature type="transmembrane region" description="Helical" evidence="1">
    <location>
        <begin position="12"/>
        <end position="29"/>
    </location>
</feature>
<dbReference type="PROSITE" id="PS00109">
    <property type="entry name" value="PROTEIN_KINASE_TYR"/>
    <property type="match status" value="1"/>
</dbReference>
<dbReference type="Gene3D" id="1.10.510.10">
    <property type="entry name" value="Transferase(Phosphotransferase) domain 1"/>
    <property type="match status" value="1"/>
</dbReference>
<dbReference type="SUPFAM" id="SSF56112">
    <property type="entry name" value="Protein kinase-like (PK-like)"/>
    <property type="match status" value="1"/>
</dbReference>
<dbReference type="GO" id="GO:0043235">
    <property type="term" value="C:receptor complex"/>
    <property type="evidence" value="ECO:0007669"/>
    <property type="project" value="TreeGrafter"/>
</dbReference>
<keyword evidence="1" id="KW-0472">Membrane</keyword>
<feature type="domain" description="Protein kinase" evidence="2">
    <location>
        <begin position="536"/>
        <end position="769"/>
    </location>
</feature>
<reference evidence="4" key="1">
    <citation type="submission" date="2022-11" db="UniProtKB">
        <authorList>
            <consortium name="WormBaseParasite"/>
        </authorList>
    </citation>
    <scope>IDENTIFICATION</scope>
</reference>
<evidence type="ECO:0000313" key="4">
    <source>
        <dbReference type="WBParaSite" id="sdigi.contig376.g7867.t1"/>
    </source>
</evidence>
<evidence type="ECO:0000259" key="2">
    <source>
        <dbReference type="PROSITE" id="PS50011"/>
    </source>
</evidence>
<proteinExistence type="predicted"/>
<dbReference type="PANTHER" id="PTHR24416:SF583">
    <property type="entry name" value="RECEPTOR PROTEIN-TYROSINE KINASE"/>
    <property type="match status" value="1"/>
</dbReference>
<dbReference type="InterPro" id="IPR000719">
    <property type="entry name" value="Prot_kinase_dom"/>
</dbReference>
<protein>
    <submittedName>
        <fullName evidence="4">Protein kinase domain-containing protein</fullName>
    </submittedName>
</protein>
<dbReference type="PROSITE" id="PS50011">
    <property type="entry name" value="PROTEIN_KINASE_DOM"/>
    <property type="match status" value="1"/>
</dbReference>
<evidence type="ECO:0000313" key="3">
    <source>
        <dbReference type="Proteomes" id="UP000887581"/>
    </source>
</evidence>
<dbReference type="CDD" id="cd00192">
    <property type="entry name" value="PTKc"/>
    <property type="match status" value="1"/>
</dbReference>
<dbReference type="GO" id="GO:0007169">
    <property type="term" value="P:cell surface receptor protein tyrosine kinase signaling pathway"/>
    <property type="evidence" value="ECO:0007669"/>
    <property type="project" value="TreeGrafter"/>
</dbReference>
<sequence length="769" mass="87398">MIPNGEFQRLKPFLVMYQLCSLLVFIILFKNGVKTFNSNLSHLRQPPSFCEDQCKTVMADDLCNDKIRDKEFCWNTCGGNLSEGPKPEMPKYIDWAYTPSYSINITWEGDGTLYLLEIMDEIGNSDKYHYEFLTATKSLINYTKPKIHFCKPSVFRIASVTSGGVSDFSDDELITSPAPEIVQNLTVLSMKYINQSYLESGYYSNGTIKLVLQYAKPKYGWPLGERDINVDLLFHMVSCNIPDLSKAVPAPEFIAGLEPRTLVAEFGADLMYRKCQFLYYVSSVQSEHCGTTKTNSDFNQDSMRPLKINCASVQYSPCIDSPLIHHPPLCGQVEGFNYRILNDHISSDDINTNITVNVTFRSTLVNKKPFYFVAFYGDAEPFDREIDVELLGVNMLHILGNATNCPKFNRNRTCAIKLNHVNASIVITDLRMDKLYGVTICAIIDPYNLTFPEVSGVALGMKSKANKIFINSAAGITATLFLLLIGTFIWIQRRQNAKIKMHQLKLEQMRRNTDLRYTNLPKKHDIWELERRNLIIYDDQKLGSGAFGSVYKGRLIGIAKGNKNAQSTLGINLMRAENCDVAVKKLQEYADQLSKTEFLNEISLMKRLGYHERLVNMLACITDTEPYCLIVEYCSDGDLLHFLRKRCAYMMKLTEMGIDCDGPNLNDKVNADLVITLKQLLMFAVQISYGLEYLSQKGFVHRDVAARNILVHEKTNAKIGDFGLCRYIYRDSANYKSKGGRLPVKWMSPEAIKHYEFTMYSDVSVLNSS</sequence>
<dbReference type="PRINTS" id="PR00109">
    <property type="entry name" value="TYRKINASE"/>
</dbReference>
<dbReference type="WBParaSite" id="sdigi.contig376.g7867.t1">
    <property type="protein sequence ID" value="sdigi.contig376.g7867.t1"/>
    <property type="gene ID" value="sdigi.contig376.g7867"/>
</dbReference>
<dbReference type="InterPro" id="IPR011009">
    <property type="entry name" value="Kinase-like_dom_sf"/>
</dbReference>
<dbReference type="AlphaFoldDB" id="A0A915PSE8"/>
<dbReference type="GO" id="GO:0004714">
    <property type="term" value="F:transmembrane receptor protein tyrosine kinase activity"/>
    <property type="evidence" value="ECO:0007669"/>
    <property type="project" value="TreeGrafter"/>
</dbReference>
<dbReference type="InterPro" id="IPR001245">
    <property type="entry name" value="Ser-Thr/Tyr_kinase_cat_dom"/>
</dbReference>
<evidence type="ECO:0000256" key="1">
    <source>
        <dbReference type="SAM" id="Phobius"/>
    </source>
</evidence>
<keyword evidence="1" id="KW-0812">Transmembrane</keyword>
<dbReference type="GO" id="GO:0005886">
    <property type="term" value="C:plasma membrane"/>
    <property type="evidence" value="ECO:0007669"/>
    <property type="project" value="TreeGrafter"/>
</dbReference>
<dbReference type="InterPro" id="IPR020635">
    <property type="entry name" value="Tyr_kinase_cat_dom"/>
</dbReference>
<feature type="transmembrane region" description="Helical" evidence="1">
    <location>
        <begin position="468"/>
        <end position="491"/>
    </location>
</feature>
<dbReference type="Pfam" id="PF07714">
    <property type="entry name" value="PK_Tyr_Ser-Thr"/>
    <property type="match status" value="1"/>
</dbReference>
<dbReference type="InterPro" id="IPR050122">
    <property type="entry name" value="RTK"/>
</dbReference>
<dbReference type="Gene3D" id="3.30.200.20">
    <property type="entry name" value="Phosphorylase Kinase, domain 1"/>
    <property type="match status" value="1"/>
</dbReference>